<accession>A0AAE2CC62</accession>
<name>A0AAE2CC62_9LAMI</name>
<sequence>MYYGGKEAQMHHYHTVRFGRSNSSLLSQIQATTVNMWPDGYYHQQNMFYFRNWTREMGKTFVDSLVEHARSGLFRPKSPNIHAVMSALYDVNKSMEPRLRMSGHNHGLKGSVSVTTCSVGLLTQMECSGTSV</sequence>
<evidence type="ECO:0000313" key="2">
    <source>
        <dbReference type="Proteomes" id="UP001293254"/>
    </source>
</evidence>
<reference evidence="1" key="1">
    <citation type="submission" date="2020-06" db="EMBL/GenBank/DDBJ databases">
        <authorList>
            <person name="Li T."/>
            <person name="Hu X."/>
            <person name="Zhang T."/>
            <person name="Song X."/>
            <person name="Zhang H."/>
            <person name="Dai N."/>
            <person name="Sheng W."/>
            <person name="Hou X."/>
            <person name="Wei L."/>
        </authorList>
    </citation>
    <scope>NUCLEOTIDE SEQUENCE</scope>
    <source>
        <strain evidence="1">3651</strain>
        <tissue evidence="1">Leaf</tissue>
    </source>
</reference>
<organism evidence="1 2">
    <name type="scientific">Sesamum alatum</name>
    <dbReference type="NCBI Taxonomy" id="300844"/>
    <lineage>
        <taxon>Eukaryota</taxon>
        <taxon>Viridiplantae</taxon>
        <taxon>Streptophyta</taxon>
        <taxon>Embryophyta</taxon>
        <taxon>Tracheophyta</taxon>
        <taxon>Spermatophyta</taxon>
        <taxon>Magnoliopsida</taxon>
        <taxon>eudicotyledons</taxon>
        <taxon>Gunneridae</taxon>
        <taxon>Pentapetalae</taxon>
        <taxon>asterids</taxon>
        <taxon>lamiids</taxon>
        <taxon>Lamiales</taxon>
        <taxon>Pedaliaceae</taxon>
        <taxon>Sesamum</taxon>
    </lineage>
</organism>
<evidence type="ECO:0000313" key="1">
    <source>
        <dbReference type="EMBL" id="KAK4416764.1"/>
    </source>
</evidence>
<dbReference type="AlphaFoldDB" id="A0AAE2CC62"/>
<comment type="caution">
    <text evidence="1">The sequence shown here is derived from an EMBL/GenBank/DDBJ whole genome shotgun (WGS) entry which is preliminary data.</text>
</comment>
<gene>
    <name evidence="1" type="ORF">Salat_2501900</name>
</gene>
<proteinExistence type="predicted"/>
<keyword evidence="2" id="KW-1185">Reference proteome</keyword>
<dbReference type="Proteomes" id="UP001293254">
    <property type="component" value="Unassembled WGS sequence"/>
</dbReference>
<reference evidence="1" key="2">
    <citation type="journal article" date="2024" name="Plant">
        <title>Genomic evolution and insights into agronomic trait innovations of Sesamum species.</title>
        <authorList>
            <person name="Miao H."/>
            <person name="Wang L."/>
            <person name="Qu L."/>
            <person name="Liu H."/>
            <person name="Sun Y."/>
            <person name="Le M."/>
            <person name="Wang Q."/>
            <person name="Wei S."/>
            <person name="Zheng Y."/>
            <person name="Lin W."/>
            <person name="Duan Y."/>
            <person name="Cao H."/>
            <person name="Xiong S."/>
            <person name="Wang X."/>
            <person name="Wei L."/>
            <person name="Li C."/>
            <person name="Ma Q."/>
            <person name="Ju M."/>
            <person name="Zhao R."/>
            <person name="Li G."/>
            <person name="Mu C."/>
            <person name="Tian Q."/>
            <person name="Mei H."/>
            <person name="Zhang T."/>
            <person name="Gao T."/>
            <person name="Zhang H."/>
        </authorList>
    </citation>
    <scope>NUCLEOTIDE SEQUENCE</scope>
    <source>
        <strain evidence="1">3651</strain>
    </source>
</reference>
<protein>
    <submittedName>
        <fullName evidence="1">Uncharacterized protein</fullName>
    </submittedName>
</protein>
<dbReference type="EMBL" id="JACGWO010000010">
    <property type="protein sequence ID" value="KAK4416764.1"/>
    <property type="molecule type" value="Genomic_DNA"/>
</dbReference>